<dbReference type="GO" id="GO:0005737">
    <property type="term" value="C:cytoplasm"/>
    <property type="evidence" value="ECO:0007669"/>
    <property type="project" value="TreeGrafter"/>
</dbReference>
<dbReference type="InterPro" id="IPR036188">
    <property type="entry name" value="FAD/NAD-bd_sf"/>
</dbReference>
<comment type="caution">
    <text evidence="3">The sequence shown here is derived from an EMBL/GenBank/DDBJ whole genome shotgun (WGS) entry which is preliminary data.</text>
</comment>
<feature type="domain" description="FAD dependent oxidoreductase" evidence="2">
    <location>
        <begin position="14"/>
        <end position="355"/>
    </location>
</feature>
<keyword evidence="1" id="KW-0560">Oxidoreductase</keyword>
<reference evidence="3" key="2">
    <citation type="submission" date="2020-09" db="EMBL/GenBank/DDBJ databases">
        <authorList>
            <person name="Sun Q."/>
            <person name="Zhou Y."/>
        </authorList>
    </citation>
    <scope>NUCLEOTIDE SEQUENCE</scope>
    <source>
        <strain evidence="3">CGMCC 1.12426</strain>
    </source>
</reference>
<reference evidence="3" key="1">
    <citation type="journal article" date="2014" name="Int. J. Syst. Evol. Microbiol.">
        <title>Complete genome sequence of Corynebacterium casei LMG S-19264T (=DSM 44701T), isolated from a smear-ripened cheese.</title>
        <authorList>
            <consortium name="US DOE Joint Genome Institute (JGI-PGF)"/>
            <person name="Walter F."/>
            <person name="Albersmeier A."/>
            <person name="Kalinowski J."/>
            <person name="Ruckert C."/>
        </authorList>
    </citation>
    <scope>NUCLEOTIDE SEQUENCE</scope>
    <source>
        <strain evidence="3">CGMCC 1.12426</strain>
    </source>
</reference>
<accession>A0A916TJV6</accession>
<name>A0A916TJV6_9HYPH</name>
<evidence type="ECO:0000259" key="2">
    <source>
        <dbReference type="Pfam" id="PF01266"/>
    </source>
</evidence>
<dbReference type="Proteomes" id="UP000605148">
    <property type="component" value="Unassembled WGS sequence"/>
</dbReference>
<dbReference type="SUPFAM" id="SSF54373">
    <property type="entry name" value="FAD-linked reductases, C-terminal domain"/>
    <property type="match status" value="1"/>
</dbReference>
<evidence type="ECO:0000313" key="3">
    <source>
        <dbReference type="EMBL" id="GGB50013.1"/>
    </source>
</evidence>
<dbReference type="Pfam" id="PF01266">
    <property type="entry name" value="DAO"/>
    <property type="match status" value="1"/>
</dbReference>
<evidence type="ECO:0000256" key="1">
    <source>
        <dbReference type="ARBA" id="ARBA00023002"/>
    </source>
</evidence>
<gene>
    <name evidence="3" type="ORF">GCM10011316_22660</name>
</gene>
<dbReference type="SUPFAM" id="SSF51905">
    <property type="entry name" value="FAD/NAD(P)-binding domain"/>
    <property type="match status" value="1"/>
</dbReference>
<evidence type="ECO:0000313" key="4">
    <source>
        <dbReference type="Proteomes" id="UP000605148"/>
    </source>
</evidence>
<keyword evidence="4" id="KW-1185">Reference proteome</keyword>
<dbReference type="InterPro" id="IPR006076">
    <property type="entry name" value="FAD-dep_OxRdtase"/>
</dbReference>
<dbReference type="PANTHER" id="PTHR13847">
    <property type="entry name" value="SARCOSINE DEHYDROGENASE-RELATED"/>
    <property type="match status" value="1"/>
</dbReference>
<organism evidence="3 4">
    <name type="scientific">Roseibium aquae</name>
    <dbReference type="NCBI Taxonomy" id="1323746"/>
    <lineage>
        <taxon>Bacteria</taxon>
        <taxon>Pseudomonadati</taxon>
        <taxon>Pseudomonadota</taxon>
        <taxon>Alphaproteobacteria</taxon>
        <taxon>Hyphomicrobiales</taxon>
        <taxon>Stappiaceae</taxon>
        <taxon>Roseibium</taxon>
    </lineage>
</organism>
<dbReference type="GO" id="GO:0016491">
    <property type="term" value="F:oxidoreductase activity"/>
    <property type="evidence" value="ECO:0007669"/>
    <property type="project" value="UniProtKB-KW"/>
</dbReference>
<dbReference type="Gene3D" id="3.50.50.60">
    <property type="entry name" value="FAD/NAD(P)-binding domain"/>
    <property type="match status" value="1"/>
</dbReference>
<dbReference type="EMBL" id="BMFA01000006">
    <property type="protein sequence ID" value="GGB50013.1"/>
    <property type="molecule type" value="Genomic_DNA"/>
</dbReference>
<dbReference type="Gene3D" id="3.30.9.10">
    <property type="entry name" value="D-Amino Acid Oxidase, subunit A, domain 2"/>
    <property type="match status" value="1"/>
</dbReference>
<proteinExistence type="predicted"/>
<sequence>MFTVPSPLSDPPFDLVVCGGGVFGLSLGYRALKSGLKVAVLEKDRIGAGASGGLLGALMPHMPARWNAKKEFQYQSLKGMADHIAGLEEATGLPTGYARCGRILPLTSEDKLIHHRERAQESRLRWSPQATGFTYEVEPAGRRSDWLSPSAAPFGLVYETLAARLSPRAYLAALAAYISAHGQLLEGADALAFDEQTGQVRLASGGTIAAGAFVYANGYAAFAQLSDLTGETIGRGEKGQALILEGSGLEGRPAIYCDGLYVVPHDNGTVAVGSTSERHATDTAVDPAATKELLTRAIRFCPALEGRAIQEEWAGVRPRCHKRDPMIGRLPGTRRTYAALGGFKISFGIAHLIADALVCEIVGTEPAIALPETFRPSHHFGVERVEADAHR</sequence>
<protein>
    <submittedName>
        <fullName evidence="3">Oxidoreductase</fullName>
    </submittedName>
</protein>
<dbReference type="PANTHER" id="PTHR13847:SF289">
    <property type="entry name" value="GLYCINE OXIDASE"/>
    <property type="match status" value="1"/>
</dbReference>
<dbReference type="AlphaFoldDB" id="A0A916TJV6"/>